<dbReference type="InterPro" id="IPR041664">
    <property type="entry name" value="AAA_16"/>
</dbReference>
<dbReference type="SUPFAM" id="SSF52540">
    <property type="entry name" value="P-loop containing nucleoside triphosphate hydrolases"/>
    <property type="match status" value="1"/>
</dbReference>
<reference evidence="4 5" key="1">
    <citation type="submission" date="2020-10" db="EMBL/GenBank/DDBJ databases">
        <title>Identification of Nocardia species via Next-generation sequencing and recognition of intraspecies genetic diversity.</title>
        <authorList>
            <person name="Li P."/>
            <person name="Li P."/>
            <person name="Lu B."/>
        </authorList>
    </citation>
    <scope>NUCLEOTIDE SEQUENCE [LARGE SCALE GENOMIC DNA]</scope>
    <source>
        <strain evidence="4 5">N-11</strain>
    </source>
</reference>
<dbReference type="RefSeq" id="WP_195036449.1">
    <property type="nucleotide sequence ID" value="NZ_JADLRE010000059.1"/>
</dbReference>
<dbReference type="EMBL" id="JADLRE010000059">
    <property type="protein sequence ID" value="MBF6229622.1"/>
    <property type="molecule type" value="Genomic_DNA"/>
</dbReference>
<sequence>MAAVGGDGGGVALVGRAVELRCVDEFLAGAGSGAAGAVVLLGEPGIGKTRLLGELCVRAGAAGFDVLAGRGSELEREVPFGMVVEALDERFGGLDRRVVAALGADRMAELAAVLPSLSGVGRQPASRLEVERFEFYRAVRAAFDQLVLSRPVVLALDDVHWADPASAELIGHLLRRAVPGMVLALAYRPRQAPRLLLDAVAQASREGVLRELELAPLSLVEAAEALGERPDSPVVRVLHSESGGNPFYLEQLAR</sequence>
<evidence type="ECO:0000256" key="2">
    <source>
        <dbReference type="ARBA" id="ARBA00022840"/>
    </source>
</evidence>
<feature type="domain" description="Orc1-like AAA ATPase" evidence="3">
    <location>
        <begin position="13"/>
        <end position="176"/>
    </location>
</feature>
<evidence type="ECO:0000256" key="1">
    <source>
        <dbReference type="ARBA" id="ARBA00022741"/>
    </source>
</evidence>
<feature type="non-terminal residue" evidence="4">
    <location>
        <position position="254"/>
    </location>
</feature>
<evidence type="ECO:0000313" key="5">
    <source>
        <dbReference type="Proteomes" id="UP000807309"/>
    </source>
</evidence>
<comment type="caution">
    <text evidence="4">The sequence shown here is derived from an EMBL/GenBank/DDBJ whole genome shotgun (WGS) entry which is preliminary data.</text>
</comment>
<dbReference type="Proteomes" id="UP000807309">
    <property type="component" value="Unassembled WGS sequence"/>
</dbReference>
<keyword evidence="1" id="KW-0547">Nucleotide-binding</keyword>
<name>A0ABS0CJB6_9NOCA</name>
<keyword evidence="5" id="KW-1185">Reference proteome</keyword>
<dbReference type="InterPro" id="IPR027417">
    <property type="entry name" value="P-loop_NTPase"/>
</dbReference>
<dbReference type="Pfam" id="PF13191">
    <property type="entry name" value="AAA_16"/>
    <property type="match status" value="1"/>
</dbReference>
<keyword evidence="2" id="KW-0067">ATP-binding</keyword>
<proteinExistence type="predicted"/>
<accession>A0ABS0CJB6</accession>
<evidence type="ECO:0000259" key="3">
    <source>
        <dbReference type="Pfam" id="PF13191"/>
    </source>
</evidence>
<dbReference type="PANTHER" id="PTHR16305:SF35">
    <property type="entry name" value="TRANSCRIPTIONAL ACTIVATOR DOMAIN"/>
    <property type="match status" value="1"/>
</dbReference>
<dbReference type="PANTHER" id="PTHR16305">
    <property type="entry name" value="TESTICULAR SOLUBLE ADENYLYL CYCLASE"/>
    <property type="match status" value="1"/>
</dbReference>
<organism evidence="4 5">
    <name type="scientific">Nocardia abscessus</name>
    <dbReference type="NCBI Taxonomy" id="120957"/>
    <lineage>
        <taxon>Bacteria</taxon>
        <taxon>Bacillati</taxon>
        <taxon>Actinomycetota</taxon>
        <taxon>Actinomycetes</taxon>
        <taxon>Mycobacteriales</taxon>
        <taxon>Nocardiaceae</taxon>
        <taxon>Nocardia</taxon>
    </lineage>
</organism>
<protein>
    <submittedName>
        <fullName evidence="4">AAA family ATPase</fullName>
    </submittedName>
</protein>
<evidence type="ECO:0000313" key="4">
    <source>
        <dbReference type="EMBL" id="MBF6229622.1"/>
    </source>
</evidence>
<gene>
    <name evidence="4" type="ORF">IU470_31625</name>
</gene>